<reference evidence="1 2" key="1">
    <citation type="submission" date="2009-12" db="EMBL/GenBank/DDBJ databases">
        <title>Genome Sequence of Prevotella timonensis CRIS 5C-B1.</title>
        <authorList>
            <person name="Durkin A.S."/>
            <person name="Madupu R."/>
            <person name="Torralba M."/>
            <person name="Methe B."/>
            <person name="Sutton G."/>
            <person name="Strausberg R.L."/>
            <person name="Nelson K.E."/>
        </authorList>
    </citation>
    <scope>NUCLEOTIDE SEQUENCE [LARGE SCALE GENOMIC DNA]</scope>
    <source>
        <strain evidence="1 2">CRIS 5C-B1</strain>
    </source>
</reference>
<sequence>MLRYQCSLVRLCPYRFAWRKAAFVDFYHQVGYEKSEVKSS</sequence>
<comment type="caution">
    <text evidence="1">The sequence shown here is derived from an EMBL/GenBank/DDBJ whole genome shotgun (WGS) entry which is preliminary data.</text>
</comment>
<gene>
    <name evidence="1" type="ORF">HMPREF9019_0670</name>
</gene>
<organism evidence="1 2">
    <name type="scientific">Hoylesella timonensis CRIS 5C-B1</name>
    <dbReference type="NCBI Taxonomy" id="679189"/>
    <lineage>
        <taxon>Bacteria</taxon>
        <taxon>Pseudomonadati</taxon>
        <taxon>Bacteroidota</taxon>
        <taxon>Bacteroidia</taxon>
        <taxon>Bacteroidales</taxon>
        <taxon>Prevotellaceae</taxon>
        <taxon>Hoylesella</taxon>
    </lineage>
</organism>
<name>D1VY43_9BACT</name>
<dbReference type="Proteomes" id="UP000004001">
    <property type="component" value="Unassembled WGS sequence"/>
</dbReference>
<dbReference type="AlphaFoldDB" id="D1VY43"/>
<evidence type="ECO:0000313" key="1">
    <source>
        <dbReference type="EMBL" id="EFA97965.1"/>
    </source>
</evidence>
<evidence type="ECO:0000313" key="2">
    <source>
        <dbReference type="Proteomes" id="UP000004001"/>
    </source>
</evidence>
<protein>
    <submittedName>
        <fullName evidence="1">Uncharacterized protein</fullName>
    </submittedName>
</protein>
<accession>D1VY43</accession>
<keyword evidence="2" id="KW-1185">Reference proteome</keyword>
<dbReference type="EMBL" id="ADEF01000016">
    <property type="protein sequence ID" value="EFA97965.1"/>
    <property type="molecule type" value="Genomic_DNA"/>
</dbReference>
<proteinExistence type="predicted"/>